<feature type="signal peptide" evidence="14">
    <location>
        <begin position="1"/>
        <end position="20"/>
    </location>
</feature>
<evidence type="ECO:0000313" key="17">
    <source>
        <dbReference type="Proteomes" id="UP001553161"/>
    </source>
</evidence>
<accession>A0ABV3L6H6</accession>
<proteinExistence type="inferred from homology"/>
<keyword evidence="12 13" id="KW-0472">Membrane</keyword>
<sequence>MLKHAVLALFLCLGSLTAAAAQEAAPEATAAPDRSATGGAQTLEDILARQRGEKIDDSFRRNATGDPDAAAAIAAQLGTLGGASDSEVYRALRYGSADVTVSNDGPASDVLIQDSGMKWLEFRQGPLATYGGYALLGMIGLLLLFYLLRGKIRIDGEKTGHKVLRFSSIERFGHWLFAGSFLLLAFTGLIVFFGRKGLIPLLGKDAYAQLAQVSKWVHNNVAWAFMLGLVMITVMWLVHNIPNRHDLKWFAVAGGLFSKNVHPPARKFNGGQKIIFWSCVVLGVSISISGLSLLFPFEMPMFAKTFVILNDTPIPGWLGLAPLPEQMAPHQEMQLSQAWHAIVAFVFMAIIIAHIYLGSVGMEGAFDAMGSGEVEEQWAREHHGLWVKELEEKGKTAATSAGGQHSPAE</sequence>
<dbReference type="NCBIfam" id="TIGR01583">
    <property type="entry name" value="formate-DH-gamm"/>
    <property type="match status" value="1"/>
</dbReference>
<organism evidence="16 17">
    <name type="scientific">Meridianimarinicoccus marinus</name>
    <dbReference type="NCBI Taxonomy" id="3231483"/>
    <lineage>
        <taxon>Bacteria</taxon>
        <taxon>Pseudomonadati</taxon>
        <taxon>Pseudomonadota</taxon>
        <taxon>Alphaproteobacteria</taxon>
        <taxon>Rhodobacterales</taxon>
        <taxon>Paracoccaceae</taxon>
        <taxon>Meridianimarinicoccus</taxon>
    </lineage>
</organism>
<keyword evidence="10 13" id="KW-1133">Transmembrane helix</keyword>
<dbReference type="InterPro" id="IPR051817">
    <property type="entry name" value="FDH_cytochrome_b556_subunit"/>
</dbReference>
<dbReference type="Pfam" id="PF01292">
    <property type="entry name" value="Ni_hydr_CYTB"/>
    <property type="match status" value="1"/>
</dbReference>
<dbReference type="InterPro" id="IPR016174">
    <property type="entry name" value="Di-haem_cyt_TM"/>
</dbReference>
<feature type="transmembrane region" description="Helical" evidence="13">
    <location>
        <begin position="172"/>
        <end position="193"/>
    </location>
</feature>
<dbReference type="InterPro" id="IPR006471">
    <property type="entry name" value="Formate_DH_gsu"/>
</dbReference>
<feature type="transmembrane region" description="Helical" evidence="13">
    <location>
        <begin position="274"/>
        <end position="295"/>
    </location>
</feature>
<feature type="domain" description="Cytochrome b561 bacterial/Ni-hydrogenase" evidence="15">
    <location>
        <begin position="165"/>
        <end position="369"/>
    </location>
</feature>
<dbReference type="SUPFAM" id="SSF81342">
    <property type="entry name" value="Transmembrane di-heme cytochromes"/>
    <property type="match status" value="1"/>
</dbReference>
<evidence type="ECO:0000256" key="3">
    <source>
        <dbReference type="ARBA" id="ARBA00010747"/>
    </source>
</evidence>
<evidence type="ECO:0000256" key="9">
    <source>
        <dbReference type="ARBA" id="ARBA00022982"/>
    </source>
</evidence>
<evidence type="ECO:0000256" key="10">
    <source>
        <dbReference type="ARBA" id="ARBA00022989"/>
    </source>
</evidence>
<feature type="chain" id="PRO_5047026364" evidence="14">
    <location>
        <begin position="21"/>
        <end position="409"/>
    </location>
</feature>
<keyword evidence="9" id="KW-0249">Electron transport</keyword>
<comment type="subcellular location">
    <subcellularLocation>
        <location evidence="2">Cell membrane</location>
        <topology evidence="2">Multi-pass membrane protein</topology>
    </subcellularLocation>
</comment>
<evidence type="ECO:0000256" key="11">
    <source>
        <dbReference type="ARBA" id="ARBA00023004"/>
    </source>
</evidence>
<keyword evidence="4" id="KW-0813">Transport</keyword>
<dbReference type="Proteomes" id="UP001553161">
    <property type="component" value="Unassembled WGS sequence"/>
</dbReference>
<evidence type="ECO:0000256" key="1">
    <source>
        <dbReference type="ARBA" id="ARBA00001971"/>
    </source>
</evidence>
<feature type="transmembrane region" description="Helical" evidence="13">
    <location>
        <begin position="221"/>
        <end position="238"/>
    </location>
</feature>
<evidence type="ECO:0000256" key="4">
    <source>
        <dbReference type="ARBA" id="ARBA00022448"/>
    </source>
</evidence>
<keyword evidence="16" id="KW-0560">Oxidoreductase</keyword>
<gene>
    <name evidence="16" type="ORF">AB0T83_10250</name>
</gene>
<comment type="cofactor">
    <cofactor evidence="1">
        <name>heme</name>
        <dbReference type="ChEBI" id="CHEBI:30413"/>
    </cofactor>
</comment>
<evidence type="ECO:0000256" key="13">
    <source>
        <dbReference type="SAM" id="Phobius"/>
    </source>
</evidence>
<keyword evidence="14" id="KW-0732">Signal</keyword>
<evidence type="ECO:0000256" key="2">
    <source>
        <dbReference type="ARBA" id="ARBA00004651"/>
    </source>
</evidence>
<dbReference type="PANTHER" id="PTHR30074">
    <property type="entry name" value="FORMATE DEHYDROGENASE, NITRATE-INDUCIBLE, CYTOCHROME B556 FDN SUBUNIT"/>
    <property type="match status" value="1"/>
</dbReference>
<dbReference type="Gene3D" id="1.20.950.20">
    <property type="entry name" value="Transmembrane di-heme cytochromes, Chain C"/>
    <property type="match status" value="1"/>
</dbReference>
<evidence type="ECO:0000256" key="6">
    <source>
        <dbReference type="ARBA" id="ARBA00022617"/>
    </source>
</evidence>
<evidence type="ECO:0000256" key="5">
    <source>
        <dbReference type="ARBA" id="ARBA00022475"/>
    </source>
</evidence>
<evidence type="ECO:0000259" key="15">
    <source>
        <dbReference type="Pfam" id="PF01292"/>
    </source>
</evidence>
<feature type="transmembrane region" description="Helical" evidence="13">
    <location>
        <begin position="338"/>
        <end position="357"/>
    </location>
</feature>
<evidence type="ECO:0000256" key="14">
    <source>
        <dbReference type="SAM" id="SignalP"/>
    </source>
</evidence>
<comment type="similarity">
    <text evidence="3">Belongs to the formate dehydrogenase gamma subunit family.</text>
</comment>
<dbReference type="PANTHER" id="PTHR30074:SF6">
    <property type="entry name" value="FORMATE DEHYDROGENASE GAMMA SUBUNIT"/>
    <property type="match status" value="1"/>
</dbReference>
<keyword evidence="11" id="KW-0408">Iron</keyword>
<comment type="caution">
    <text evidence="16">The sequence shown here is derived from an EMBL/GenBank/DDBJ whole genome shotgun (WGS) entry which is preliminary data.</text>
</comment>
<dbReference type="GO" id="GO:0008863">
    <property type="term" value="F:formate dehydrogenase (NAD+) activity"/>
    <property type="evidence" value="ECO:0007669"/>
    <property type="project" value="UniProtKB-EC"/>
</dbReference>
<keyword evidence="5" id="KW-1003">Cell membrane</keyword>
<evidence type="ECO:0000256" key="12">
    <source>
        <dbReference type="ARBA" id="ARBA00023136"/>
    </source>
</evidence>
<dbReference type="EC" id="1.17.1.9" evidence="16"/>
<keyword evidence="17" id="KW-1185">Reference proteome</keyword>
<evidence type="ECO:0000313" key="16">
    <source>
        <dbReference type="EMBL" id="MEV8467161.1"/>
    </source>
</evidence>
<name>A0ABV3L6H6_9RHOB</name>
<protein>
    <submittedName>
        <fullName evidence="16">Formate dehydrogenase subunit gamma</fullName>
        <ecNumber evidence="16">1.17.1.9</ecNumber>
    </submittedName>
</protein>
<dbReference type="EMBL" id="JBFBVU010000010">
    <property type="protein sequence ID" value="MEV8467161.1"/>
    <property type="molecule type" value="Genomic_DNA"/>
</dbReference>
<evidence type="ECO:0000256" key="8">
    <source>
        <dbReference type="ARBA" id="ARBA00022723"/>
    </source>
</evidence>
<keyword evidence="7 13" id="KW-0812">Transmembrane</keyword>
<keyword evidence="8" id="KW-0479">Metal-binding</keyword>
<feature type="transmembrane region" description="Helical" evidence="13">
    <location>
        <begin position="127"/>
        <end position="148"/>
    </location>
</feature>
<reference evidence="16 17" key="1">
    <citation type="submission" date="2024-07" db="EMBL/GenBank/DDBJ databases">
        <authorList>
            <person name="Kang M."/>
        </authorList>
    </citation>
    <scope>NUCLEOTIDE SEQUENCE [LARGE SCALE GENOMIC DNA]</scope>
    <source>
        <strain evidence="16 17">DFM31</strain>
    </source>
</reference>
<evidence type="ECO:0000256" key="7">
    <source>
        <dbReference type="ARBA" id="ARBA00022692"/>
    </source>
</evidence>
<keyword evidence="6" id="KW-0349">Heme</keyword>
<dbReference type="InterPro" id="IPR011577">
    <property type="entry name" value="Cyt_b561_bac/Ni-Hgenase"/>
</dbReference>